<keyword evidence="8" id="KW-1185">Reference proteome</keyword>
<dbReference type="AlphaFoldDB" id="A0A1K2IWE4"/>
<protein>
    <submittedName>
        <fullName evidence="7">Fungalysin/Thermolysin Propeptide Motif</fullName>
    </submittedName>
</protein>
<reference evidence="8" key="1">
    <citation type="submission" date="2016-10" db="EMBL/GenBank/DDBJ databases">
        <authorList>
            <person name="Varghese N."/>
            <person name="Submissions S."/>
        </authorList>
    </citation>
    <scope>NUCLEOTIDE SEQUENCE [LARGE SCALE GENOMIC DNA]</scope>
    <source>
        <strain evidence="8">SUR2</strain>
    </source>
</reference>
<dbReference type="STRING" id="1612149.SAMN05216324_1232"/>
<evidence type="ECO:0000256" key="2">
    <source>
        <dbReference type="ARBA" id="ARBA00022723"/>
    </source>
</evidence>
<evidence type="ECO:0000256" key="3">
    <source>
        <dbReference type="ARBA" id="ARBA00022801"/>
    </source>
</evidence>
<evidence type="ECO:0000256" key="5">
    <source>
        <dbReference type="ARBA" id="ARBA00023049"/>
    </source>
</evidence>
<accession>A0A1K2IWE4</accession>
<keyword evidence="5" id="KW-0482">Metalloprotease</keyword>
<dbReference type="Pfam" id="PF07504">
    <property type="entry name" value="FTP"/>
    <property type="match status" value="1"/>
</dbReference>
<keyword evidence="1" id="KW-0645">Protease</keyword>
<keyword evidence="3" id="KW-0378">Hydrolase</keyword>
<dbReference type="EMBL" id="FPKW01000023">
    <property type="protein sequence ID" value="SFZ96622.1"/>
    <property type="molecule type" value="Genomic_DNA"/>
</dbReference>
<dbReference type="Proteomes" id="UP000182034">
    <property type="component" value="Unassembled WGS sequence"/>
</dbReference>
<dbReference type="GO" id="GO:0006508">
    <property type="term" value="P:proteolysis"/>
    <property type="evidence" value="ECO:0007669"/>
    <property type="project" value="UniProtKB-KW"/>
</dbReference>
<sequence length="94" mass="11051">MITAFAVLPSVHLFSQDNEKLIKDYISQNKIREYQKSDLANFIIENVDDSKSLNGNVVKFQQTYNGYPVYSELATIFETKFIYSLCYIFRLIRH</sequence>
<dbReference type="GO" id="GO:0046872">
    <property type="term" value="F:metal ion binding"/>
    <property type="evidence" value="ECO:0007669"/>
    <property type="project" value="UniProtKB-KW"/>
</dbReference>
<evidence type="ECO:0000313" key="8">
    <source>
        <dbReference type="Proteomes" id="UP000182034"/>
    </source>
</evidence>
<dbReference type="InterPro" id="IPR011096">
    <property type="entry name" value="FTP_domain"/>
</dbReference>
<keyword evidence="4" id="KW-0862">Zinc</keyword>
<evidence type="ECO:0000313" key="7">
    <source>
        <dbReference type="EMBL" id="SFZ96622.1"/>
    </source>
</evidence>
<evidence type="ECO:0000256" key="4">
    <source>
        <dbReference type="ARBA" id="ARBA00022833"/>
    </source>
</evidence>
<evidence type="ECO:0000259" key="6">
    <source>
        <dbReference type="Pfam" id="PF07504"/>
    </source>
</evidence>
<evidence type="ECO:0000256" key="1">
    <source>
        <dbReference type="ARBA" id="ARBA00022670"/>
    </source>
</evidence>
<organism evidence="7 8">
    <name type="scientific">Chryseobacterium limigenitum</name>
    <dbReference type="NCBI Taxonomy" id="1612149"/>
    <lineage>
        <taxon>Bacteria</taxon>
        <taxon>Pseudomonadati</taxon>
        <taxon>Bacteroidota</taxon>
        <taxon>Flavobacteriia</taxon>
        <taxon>Flavobacteriales</taxon>
        <taxon>Weeksellaceae</taxon>
        <taxon>Chryseobacterium group</taxon>
        <taxon>Chryseobacterium</taxon>
    </lineage>
</organism>
<keyword evidence="2" id="KW-0479">Metal-binding</keyword>
<proteinExistence type="predicted"/>
<dbReference type="GO" id="GO:0008237">
    <property type="term" value="F:metallopeptidase activity"/>
    <property type="evidence" value="ECO:0007669"/>
    <property type="project" value="UniProtKB-KW"/>
</dbReference>
<gene>
    <name evidence="7" type="ORF">SAMN05216324_1232</name>
</gene>
<feature type="domain" description="FTP" evidence="6">
    <location>
        <begin position="47"/>
        <end position="71"/>
    </location>
</feature>
<name>A0A1K2IWE4_9FLAO</name>